<evidence type="ECO:0000313" key="1">
    <source>
        <dbReference type="EMBL" id="THB60556.1"/>
    </source>
</evidence>
<gene>
    <name evidence="1" type="ORF">ESZ54_10055</name>
</gene>
<name>A0A4S3B548_9ENTE</name>
<dbReference type="RefSeq" id="WP_136137546.1">
    <property type="nucleotide sequence ID" value="NZ_SDGV01000022.1"/>
</dbReference>
<keyword evidence="2" id="KW-1185">Reference proteome</keyword>
<dbReference type="AlphaFoldDB" id="A0A4S3B548"/>
<dbReference type="OrthoDB" id="2827923at2"/>
<sequence>MDKTVLEKAILLMELYKSGELGGEWMPEDKNPKYDISSKENYLYFTLPMALNYQRNSYKLWESAYETAKDKDTRDVFDPYQVIDMSEEQLRESLLKYKVALQKNKQPEIWRRLCMTFVESFDGDVRNIFKENNDSAKQVKEYMLNHKKEFPYLSGNKIMNYWLYVMGQYTDLLIVDKENISVAPDTNVIQASLKLNLINESEYNSSKVQEIVANRWEEVFKNTEYKPIDIHTPLWLWNRGDFKDLTI</sequence>
<reference evidence="1 2" key="1">
    <citation type="submission" date="2019-01" db="EMBL/GenBank/DDBJ databases">
        <title>Vagococcus silagei sp. nov. isolated from brewer's grain.</title>
        <authorList>
            <person name="Guu J.-R."/>
        </authorList>
    </citation>
    <scope>NUCLEOTIDE SEQUENCE [LARGE SCALE GENOMIC DNA]</scope>
    <source>
        <strain evidence="1 2">2B-2</strain>
    </source>
</reference>
<organism evidence="1 2">
    <name type="scientific">Vagococcus silagei</name>
    <dbReference type="NCBI Taxonomy" id="2508885"/>
    <lineage>
        <taxon>Bacteria</taxon>
        <taxon>Bacillati</taxon>
        <taxon>Bacillota</taxon>
        <taxon>Bacilli</taxon>
        <taxon>Lactobacillales</taxon>
        <taxon>Enterococcaceae</taxon>
        <taxon>Vagococcus</taxon>
    </lineage>
</organism>
<dbReference type="Proteomes" id="UP000310506">
    <property type="component" value="Unassembled WGS sequence"/>
</dbReference>
<dbReference type="EMBL" id="SDGV01000022">
    <property type="protein sequence ID" value="THB60556.1"/>
    <property type="molecule type" value="Genomic_DNA"/>
</dbReference>
<proteinExistence type="predicted"/>
<comment type="caution">
    <text evidence="1">The sequence shown here is derived from an EMBL/GenBank/DDBJ whole genome shotgun (WGS) entry which is preliminary data.</text>
</comment>
<protein>
    <submittedName>
        <fullName evidence="1">Uncharacterized protein</fullName>
    </submittedName>
</protein>
<evidence type="ECO:0000313" key="2">
    <source>
        <dbReference type="Proteomes" id="UP000310506"/>
    </source>
</evidence>
<accession>A0A4S3B548</accession>